<dbReference type="Gene3D" id="1.20.1530.20">
    <property type="match status" value="1"/>
</dbReference>
<evidence type="ECO:0000256" key="3">
    <source>
        <dbReference type="ARBA" id="ARBA00022989"/>
    </source>
</evidence>
<keyword evidence="3 5" id="KW-1133">Transmembrane helix</keyword>
<dbReference type="InterPro" id="IPR002657">
    <property type="entry name" value="BilAc:Na_symport/Acr3"/>
</dbReference>
<evidence type="ECO:0000256" key="4">
    <source>
        <dbReference type="ARBA" id="ARBA00023136"/>
    </source>
</evidence>
<evidence type="ECO:0000256" key="5">
    <source>
        <dbReference type="SAM" id="Phobius"/>
    </source>
</evidence>
<proteinExistence type="predicted"/>
<reference evidence="7" key="1">
    <citation type="submission" date="2017-10" db="EMBL/GenBank/DDBJ databases">
        <authorList>
            <person name="Gaisin V.A."/>
            <person name="Rysina M.S."/>
            <person name="Grouzdev D.S."/>
        </authorList>
    </citation>
    <scope>NUCLEOTIDE SEQUENCE [LARGE SCALE GENOMIC DNA]</scope>
    <source>
        <strain evidence="7">V1</strain>
    </source>
</reference>
<comment type="caution">
    <text evidence="6">The sequence shown here is derived from an EMBL/GenBank/DDBJ whole genome shotgun (WGS) entry which is preliminary data.</text>
</comment>
<feature type="transmembrane region" description="Helical" evidence="5">
    <location>
        <begin position="185"/>
        <end position="206"/>
    </location>
</feature>
<feature type="transmembrane region" description="Helical" evidence="5">
    <location>
        <begin position="126"/>
        <end position="144"/>
    </location>
</feature>
<dbReference type="InterPro" id="IPR004710">
    <property type="entry name" value="Bilac:Na_transpt"/>
</dbReference>
<feature type="transmembrane region" description="Helical" evidence="5">
    <location>
        <begin position="62"/>
        <end position="85"/>
    </location>
</feature>
<gene>
    <name evidence="6" type="ORF">CR164_03750</name>
</gene>
<dbReference type="RefSeq" id="WP_110022576.1">
    <property type="nucleotide sequence ID" value="NZ_PDNZ01000002.1"/>
</dbReference>
<dbReference type="PANTHER" id="PTHR10361">
    <property type="entry name" value="SODIUM-BILE ACID COTRANSPORTER"/>
    <property type="match status" value="1"/>
</dbReference>
<dbReference type="EMBL" id="PDNZ01000002">
    <property type="protein sequence ID" value="PWW82861.1"/>
    <property type="molecule type" value="Genomic_DNA"/>
</dbReference>
<evidence type="ECO:0000313" key="7">
    <source>
        <dbReference type="Proteomes" id="UP000246278"/>
    </source>
</evidence>
<evidence type="ECO:0000256" key="2">
    <source>
        <dbReference type="ARBA" id="ARBA00022692"/>
    </source>
</evidence>
<feature type="transmembrane region" description="Helical" evidence="5">
    <location>
        <begin position="32"/>
        <end position="50"/>
    </location>
</feature>
<keyword evidence="4 5" id="KW-0472">Membrane</keyword>
<evidence type="ECO:0000313" key="6">
    <source>
        <dbReference type="EMBL" id="PWW82861.1"/>
    </source>
</evidence>
<protein>
    <submittedName>
        <fullName evidence="6">Bile acid:sodium symporter</fullName>
    </submittedName>
</protein>
<accession>A0A317TAY2</accession>
<organism evidence="6 7">
    <name type="scientific">Prosthecochloris marina</name>
    <dbReference type="NCBI Taxonomy" id="2017681"/>
    <lineage>
        <taxon>Bacteria</taxon>
        <taxon>Pseudomonadati</taxon>
        <taxon>Chlorobiota</taxon>
        <taxon>Chlorobiia</taxon>
        <taxon>Chlorobiales</taxon>
        <taxon>Chlorobiaceae</taxon>
        <taxon>Prosthecochloris</taxon>
    </lineage>
</organism>
<dbReference type="InterPro" id="IPR038770">
    <property type="entry name" value="Na+/solute_symporter_sf"/>
</dbReference>
<dbReference type="Proteomes" id="UP000246278">
    <property type="component" value="Unassembled WGS sequence"/>
</dbReference>
<keyword evidence="7" id="KW-1185">Reference proteome</keyword>
<feature type="transmembrane region" description="Helical" evidence="5">
    <location>
        <begin position="150"/>
        <end position="173"/>
    </location>
</feature>
<sequence length="303" mass="32807">MNIVNRHFLTIALSASVIALVLPVSFLWVKPLIPFLLGLIMFGMGTTIRLHDFKDVWEKRRVVFLVALLQFTLMPGLGVIISRLLSLPEEVMIGMVLVGSCPGGTASNVIVYLARGNVALSVTMTMFSTVLAPLLTPGIIFLLLNRSVDISFMALFLSVFQIVAIPLAAGLLVRHFFSGIVTRYSDILPAVSVVSITLIIACVMALNADKVMSLPLVVAAAVMMHNMLGLAAGYGAAKLLSCNRVDRRTVAVEIGMQNSGLGVALANQFFQPLSALPGALFSLWHNLSGIVLAKYWAREKRER</sequence>
<feature type="transmembrane region" description="Helical" evidence="5">
    <location>
        <begin position="7"/>
        <end position="26"/>
    </location>
</feature>
<dbReference type="AlphaFoldDB" id="A0A317TAY2"/>
<dbReference type="OrthoDB" id="9806785at2"/>
<dbReference type="PANTHER" id="PTHR10361:SF28">
    <property type="entry name" value="P3 PROTEIN-RELATED"/>
    <property type="match status" value="1"/>
</dbReference>
<evidence type="ECO:0000256" key="1">
    <source>
        <dbReference type="ARBA" id="ARBA00004141"/>
    </source>
</evidence>
<dbReference type="Pfam" id="PF01758">
    <property type="entry name" value="SBF"/>
    <property type="match status" value="1"/>
</dbReference>
<keyword evidence="2 5" id="KW-0812">Transmembrane</keyword>
<name>A0A317TAY2_9CHLB</name>
<comment type="subcellular location">
    <subcellularLocation>
        <location evidence="1">Membrane</location>
        <topology evidence="1">Multi-pass membrane protein</topology>
    </subcellularLocation>
</comment>
<dbReference type="GO" id="GO:0016020">
    <property type="term" value="C:membrane"/>
    <property type="evidence" value="ECO:0007669"/>
    <property type="project" value="UniProtKB-SubCell"/>
</dbReference>
<feature type="transmembrane region" description="Helical" evidence="5">
    <location>
        <begin position="212"/>
        <end position="237"/>
    </location>
</feature>
<feature type="transmembrane region" description="Helical" evidence="5">
    <location>
        <begin position="91"/>
        <end position="114"/>
    </location>
</feature>